<dbReference type="InterPro" id="IPR036291">
    <property type="entry name" value="NAD(P)-bd_dom_sf"/>
</dbReference>
<dbReference type="PANTHER" id="PTHR42760:SF40">
    <property type="entry name" value="3-OXOACYL-[ACYL-CARRIER-PROTEIN] REDUCTASE, CHLOROPLASTIC"/>
    <property type="match status" value="1"/>
</dbReference>
<proteinExistence type="inferred from homology"/>
<name>A0A7C9HC57_9RHOB</name>
<gene>
    <name evidence="2" type="ORF">FH759_14415</name>
</gene>
<dbReference type="Gene3D" id="3.40.50.720">
    <property type="entry name" value="NAD(P)-binding Rossmann-like Domain"/>
    <property type="match status" value="1"/>
</dbReference>
<evidence type="ECO:0000313" key="3">
    <source>
        <dbReference type="Proteomes" id="UP000483078"/>
    </source>
</evidence>
<protein>
    <submittedName>
        <fullName evidence="2">3-oxoacyl-ACP reductase FabG</fullName>
    </submittedName>
</protein>
<dbReference type="AlphaFoldDB" id="A0A7C9HC57"/>
<dbReference type="PANTHER" id="PTHR42760">
    <property type="entry name" value="SHORT-CHAIN DEHYDROGENASES/REDUCTASES FAMILY MEMBER"/>
    <property type="match status" value="1"/>
</dbReference>
<dbReference type="GO" id="GO:0030497">
    <property type="term" value="P:fatty acid elongation"/>
    <property type="evidence" value="ECO:0007669"/>
    <property type="project" value="TreeGrafter"/>
</dbReference>
<sequence>MSLSGKVALITGGSRGIGRAIALALAGQGARVAICHHADPAAQETIAAINAVSGGIAVEADVSDEAQVRALFDAAEAQFGAVDILINNAGILYESPLVETEAADFDRVIAVNLRGSFLCAREIVRRGNAGRIINIASDLGILGREDMVAYTASKGGIIALTRTLARELAPDVLVNAIAPGSIETDMTSPATMSAEQIAKDLDTPLARFGQPEEIASMAVYLAGPESGFITGQCFGVNGGSVMH</sequence>
<comment type="similarity">
    <text evidence="1">Belongs to the short-chain dehydrogenases/reductases (SDR) family.</text>
</comment>
<dbReference type="PRINTS" id="PR00080">
    <property type="entry name" value="SDRFAMILY"/>
</dbReference>
<dbReference type="InterPro" id="IPR002347">
    <property type="entry name" value="SDR_fam"/>
</dbReference>
<dbReference type="EMBL" id="VENJ01000026">
    <property type="protein sequence ID" value="MTJ05866.1"/>
    <property type="molecule type" value="Genomic_DNA"/>
</dbReference>
<dbReference type="InterPro" id="IPR020904">
    <property type="entry name" value="Sc_DH/Rdtase_CS"/>
</dbReference>
<dbReference type="FunFam" id="3.40.50.720:FF:000084">
    <property type="entry name" value="Short-chain dehydrogenase reductase"/>
    <property type="match status" value="1"/>
</dbReference>
<accession>A0A7C9HC57</accession>
<dbReference type="Proteomes" id="UP000483078">
    <property type="component" value="Unassembled WGS sequence"/>
</dbReference>
<dbReference type="NCBIfam" id="NF005559">
    <property type="entry name" value="PRK07231.1"/>
    <property type="match status" value="1"/>
</dbReference>
<dbReference type="PROSITE" id="PS00061">
    <property type="entry name" value="ADH_SHORT"/>
    <property type="match status" value="1"/>
</dbReference>
<evidence type="ECO:0000313" key="2">
    <source>
        <dbReference type="EMBL" id="MTJ05866.1"/>
    </source>
</evidence>
<dbReference type="SUPFAM" id="SSF51735">
    <property type="entry name" value="NAD(P)-binding Rossmann-fold domains"/>
    <property type="match status" value="1"/>
</dbReference>
<reference evidence="2 3" key="1">
    <citation type="submission" date="2019-06" db="EMBL/GenBank/DDBJ databases">
        <title>Enrichment of Autotrophic Halophilic Microorganisms from Red Sea Brine Pool Using Microbial Electrosynthesis System.</title>
        <authorList>
            <person name="Alqahtani M.F."/>
            <person name="Bajracharya S."/>
            <person name="Katuri K.P."/>
            <person name="Ali M."/>
            <person name="Saikaly P.E."/>
        </authorList>
    </citation>
    <scope>NUCLEOTIDE SEQUENCE [LARGE SCALE GENOMIC DNA]</scope>
    <source>
        <strain evidence="2">MES6</strain>
    </source>
</reference>
<evidence type="ECO:0000256" key="1">
    <source>
        <dbReference type="ARBA" id="ARBA00006484"/>
    </source>
</evidence>
<dbReference type="PRINTS" id="PR00081">
    <property type="entry name" value="GDHRDH"/>
</dbReference>
<comment type="caution">
    <text evidence="2">The sequence shown here is derived from an EMBL/GenBank/DDBJ whole genome shotgun (WGS) entry which is preliminary data.</text>
</comment>
<dbReference type="RefSeq" id="WP_273251002.1">
    <property type="nucleotide sequence ID" value="NZ_VENJ01000026.1"/>
</dbReference>
<dbReference type="Pfam" id="PF13561">
    <property type="entry name" value="adh_short_C2"/>
    <property type="match status" value="1"/>
</dbReference>
<organism evidence="2 3">
    <name type="scientific">Sediminimonas qiaohouensis</name>
    <dbReference type="NCBI Taxonomy" id="552061"/>
    <lineage>
        <taxon>Bacteria</taxon>
        <taxon>Pseudomonadati</taxon>
        <taxon>Pseudomonadota</taxon>
        <taxon>Alphaproteobacteria</taxon>
        <taxon>Rhodobacterales</taxon>
        <taxon>Roseobacteraceae</taxon>
        <taxon>Sediminimonas</taxon>
    </lineage>
</organism>
<dbReference type="GO" id="GO:0016616">
    <property type="term" value="F:oxidoreductase activity, acting on the CH-OH group of donors, NAD or NADP as acceptor"/>
    <property type="evidence" value="ECO:0007669"/>
    <property type="project" value="TreeGrafter"/>
</dbReference>